<reference evidence="17" key="1">
    <citation type="submission" date="2021-08" db="EMBL/GenBank/DDBJ databases">
        <title>WGS assembly of Ceratopteris richardii.</title>
        <authorList>
            <person name="Marchant D.B."/>
            <person name="Chen G."/>
            <person name="Jenkins J."/>
            <person name="Shu S."/>
            <person name="Leebens-Mack J."/>
            <person name="Grimwood J."/>
            <person name="Schmutz J."/>
            <person name="Soltis P."/>
            <person name="Soltis D."/>
            <person name="Chen Z.-H."/>
        </authorList>
    </citation>
    <scope>NUCLEOTIDE SEQUENCE</scope>
    <source>
        <strain evidence="17">Whitten #5841</strain>
        <tissue evidence="17">Leaf</tissue>
    </source>
</reference>
<accession>A0A8T2TU60</accession>
<dbReference type="CDD" id="cd06899">
    <property type="entry name" value="lectin_legume_LecRK_Arcelin_ConA"/>
    <property type="match status" value="1"/>
</dbReference>
<evidence type="ECO:0000256" key="9">
    <source>
        <dbReference type="ARBA" id="ARBA00022840"/>
    </source>
</evidence>
<evidence type="ECO:0000256" key="13">
    <source>
        <dbReference type="ARBA" id="ARBA00023180"/>
    </source>
</evidence>
<dbReference type="Gene3D" id="1.10.510.10">
    <property type="entry name" value="Transferase(Phosphotransferase) domain 1"/>
    <property type="match status" value="1"/>
</dbReference>
<keyword evidence="5 14" id="KW-0812">Transmembrane</keyword>
<dbReference type="SUPFAM" id="SSF56112">
    <property type="entry name" value="Protein kinase-like (PK-like)"/>
    <property type="match status" value="1"/>
</dbReference>
<evidence type="ECO:0000256" key="14">
    <source>
        <dbReference type="SAM" id="Phobius"/>
    </source>
</evidence>
<name>A0A8T2TU60_CERRI</name>
<dbReference type="EMBL" id="CM035416">
    <property type="protein sequence ID" value="KAH7424924.1"/>
    <property type="molecule type" value="Genomic_DNA"/>
</dbReference>
<dbReference type="InterPro" id="IPR050528">
    <property type="entry name" value="L-type_Lectin-RKs"/>
</dbReference>
<dbReference type="Pfam" id="PF00069">
    <property type="entry name" value="Pkinase"/>
    <property type="match status" value="1"/>
</dbReference>
<organism evidence="17 18">
    <name type="scientific">Ceratopteris richardii</name>
    <name type="common">Triangle waterfern</name>
    <dbReference type="NCBI Taxonomy" id="49495"/>
    <lineage>
        <taxon>Eukaryota</taxon>
        <taxon>Viridiplantae</taxon>
        <taxon>Streptophyta</taxon>
        <taxon>Embryophyta</taxon>
        <taxon>Tracheophyta</taxon>
        <taxon>Polypodiopsida</taxon>
        <taxon>Polypodiidae</taxon>
        <taxon>Polypodiales</taxon>
        <taxon>Pteridineae</taxon>
        <taxon>Pteridaceae</taxon>
        <taxon>Parkerioideae</taxon>
        <taxon>Ceratopteris</taxon>
    </lineage>
</organism>
<dbReference type="Proteomes" id="UP000825935">
    <property type="component" value="Chromosome 11"/>
</dbReference>
<dbReference type="InterPro" id="IPR001220">
    <property type="entry name" value="Legume_lectin_dom"/>
</dbReference>
<evidence type="ECO:0000256" key="2">
    <source>
        <dbReference type="ARBA" id="ARBA00008536"/>
    </source>
</evidence>
<dbReference type="Gene3D" id="3.30.200.20">
    <property type="entry name" value="Phosphorylase Kinase, domain 1"/>
    <property type="match status" value="1"/>
</dbReference>
<evidence type="ECO:0000256" key="10">
    <source>
        <dbReference type="ARBA" id="ARBA00022989"/>
    </source>
</evidence>
<keyword evidence="11 14" id="KW-0472">Membrane</keyword>
<dbReference type="InterPro" id="IPR013320">
    <property type="entry name" value="ConA-like_dom_sf"/>
</dbReference>
<feature type="signal peptide" evidence="15">
    <location>
        <begin position="1"/>
        <end position="27"/>
    </location>
</feature>
<evidence type="ECO:0000259" key="16">
    <source>
        <dbReference type="PROSITE" id="PS50011"/>
    </source>
</evidence>
<comment type="caution">
    <text evidence="17">The sequence shown here is derived from an EMBL/GenBank/DDBJ whole genome shotgun (WGS) entry which is preliminary data.</text>
</comment>
<keyword evidence="7" id="KW-0430">Lectin</keyword>
<dbReference type="PANTHER" id="PTHR27007">
    <property type="match status" value="1"/>
</dbReference>
<keyword evidence="13" id="KW-0325">Glycoprotein</keyword>
<evidence type="ECO:0000256" key="6">
    <source>
        <dbReference type="ARBA" id="ARBA00022729"/>
    </source>
</evidence>
<comment type="similarity">
    <text evidence="3">In the C-terminal section; belongs to the protein kinase superfamily. Ser/Thr protein kinase family.</text>
</comment>
<keyword evidence="4" id="KW-1003">Cell membrane</keyword>
<evidence type="ECO:0000256" key="12">
    <source>
        <dbReference type="ARBA" id="ARBA00023170"/>
    </source>
</evidence>
<dbReference type="InterPro" id="IPR000719">
    <property type="entry name" value="Prot_kinase_dom"/>
</dbReference>
<dbReference type="AlphaFoldDB" id="A0A8T2TU60"/>
<evidence type="ECO:0000256" key="15">
    <source>
        <dbReference type="SAM" id="SignalP"/>
    </source>
</evidence>
<dbReference type="GO" id="GO:0030246">
    <property type="term" value="F:carbohydrate binding"/>
    <property type="evidence" value="ECO:0007669"/>
    <property type="project" value="UniProtKB-KW"/>
</dbReference>
<protein>
    <recommendedName>
        <fullName evidence="16">Protein kinase domain-containing protein</fullName>
    </recommendedName>
</protein>
<gene>
    <name evidence="17" type="ORF">KP509_11G031800</name>
</gene>
<dbReference type="GO" id="GO:0005524">
    <property type="term" value="F:ATP binding"/>
    <property type="evidence" value="ECO:0007669"/>
    <property type="project" value="UniProtKB-KW"/>
</dbReference>
<proteinExistence type="inferred from homology"/>
<comment type="subcellular location">
    <subcellularLocation>
        <location evidence="1">Cell membrane</location>
        <topology evidence="1">Single-pass type I membrane protein</topology>
    </subcellularLocation>
</comment>
<dbReference type="GO" id="GO:0002229">
    <property type="term" value="P:defense response to oomycetes"/>
    <property type="evidence" value="ECO:0007669"/>
    <property type="project" value="UniProtKB-ARBA"/>
</dbReference>
<dbReference type="PROSITE" id="PS50011">
    <property type="entry name" value="PROTEIN_KINASE_DOM"/>
    <property type="match status" value="1"/>
</dbReference>
<keyword evidence="6 15" id="KW-0732">Signal</keyword>
<keyword evidence="9" id="KW-0067">ATP-binding</keyword>
<dbReference type="GO" id="GO:0005886">
    <property type="term" value="C:plasma membrane"/>
    <property type="evidence" value="ECO:0007669"/>
    <property type="project" value="UniProtKB-SubCell"/>
</dbReference>
<evidence type="ECO:0000256" key="11">
    <source>
        <dbReference type="ARBA" id="ARBA00023136"/>
    </source>
</evidence>
<evidence type="ECO:0000256" key="4">
    <source>
        <dbReference type="ARBA" id="ARBA00022475"/>
    </source>
</evidence>
<evidence type="ECO:0000256" key="8">
    <source>
        <dbReference type="ARBA" id="ARBA00022741"/>
    </source>
</evidence>
<keyword evidence="8" id="KW-0547">Nucleotide-binding</keyword>
<evidence type="ECO:0000313" key="17">
    <source>
        <dbReference type="EMBL" id="KAH7424924.1"/>
    </source>
</evidence>
<evidence type="ECO:0000256" key="7">
    <source>
        <dbReference type="ARBA" id="ARBA00022734"/>
    </source>
</evidence>
<evidence type="ECO:0000256" key="5">
    <source>
        <dbReference type="ARBA" id="ARBA00022692"/>
    </source>
</evidence>
<dbReference type="InterPro" id="IPR011009">
    <property type="entry name" value="Kinase-like_dom_sf"/>
</dbReference>
<feature type="domain" description="Protein kinase" evidence="16">
    <location>
        <begin position="348"/>
        <end position="625"/>
    </location>
</feature>
<keyword evidence="18" id="KW-1185">Reference proteome</keyword>
<feature type="transmembrane region" description="Helical" evidence="14">
    <location>
        <begin position="281"/>
        <end position="302"/>
    </location>
</feature>
<comment type="similarity">
    <text evidence="2">In the N-terminal section; belongs to the leguminous lectin family.</text>
</comment>
<dbReference type="FunFam" id="1.10.510.10:FF:000240">
    <property type="entry name" value="Lectin-domain containing receptor kinase A4.3"/>
    <property type="match status" value="1"/>
</dbReference>
<evidence type="ECO:0000256" key="1">
    <source>
        <dbReference type="ARBA" id="ARBA00004251"/>
    </source>
</evidence>
<dbReference type="OrthoDB" id="543442at2759"/>
<dbReference type="Pfam" id="PF00139">
    <property type="entry name" value="Lectin_legB"/>
    <property type="match status" value="1"/>
</dbReference>
<dbReference type="Gene3D" id="2.60.120.200">
    <property type="match status" value="1"/>
</dbReference>
<evidence type="ECO:0000313" key="18">
    <source>
        <dbReference type="Proteomes" id="UP000825935"/>
    </source>
</evidence>
<dbReference type="GO" id="GO:0004672">
    <property type="term" value="F:protein kinase activity"/>
    <property type="evidence" value="ECO:0007669"/>
    <property type="project" value="InterPro"/>
</dbReference>
<feature type="chain" id="PRO_5035850097" description="Protein kinase domain-containing protein" evidence="15">
    <location>
        <begin position="28"/>
        <end position="668"/>
    </location>
</feature>
<keyword evidence="10 14" id="KW-1133">Transmembrane helix</keyword>
<evidence type="ECO:0000256" key="3">
    <source>
        <dbReference type="ARBA" id="ARBA00010217"/>
    </source>
</evidence>
<keyword evidence="12" id="KW-0675">Receptor</keyword>
<dbReference type="SUPFAM" id="SSF49899">
    <property type="entry name" value="Concanavalin A-like lectins/glucanases"/>
    <property type="match status" value="1"/>
</dbReference>
<sequence length="668" mass="73509">MSVSILTLLFVVSLHLWPILEFSTAQAGVFFSYPNDDSAHFLLLGDAVLIHDLVELTSSRDPEAVGGSSGRFLCRTPVRMVDPETGQAASFKTSFTFRMYSFNSSYQGDGMAFLMVSDNHTIGSSGKQLGAFTAESSSPNDHTFAVEFDTWQNSDVGDPNDNHVGLDVTNITSATFSNASDVGIRLNDGSVVTAWIKYDAALHNLQVRISLDNLEPLQPLIDANLSLGSIFNEYMYVGFSGSTGLSNEAHTLMSWTFSSWGLNDPSLPSAMKVSPSNAKNGATVALTVCLILVLVILVFGLLSWKMTASQLCGENYFRRTNYYDSKLSLCSSPRSFTYKELHTATRGFHEKQKLGNGSCYKGVLADSGSVVAVKQVSKDANNGLEEFLREVRLLTSTPHQNLVPLRGWCLEKGEFLVVYEFITNESLDKYLFNAHTDVLSWSQRYHIISGLAGGLAHMHEGLQSEGDGREPPHATESITLIHRNVKPSNVMLDDNFNARLGDYGFRRLARSRHKGDHAMILEGTFGYIAPEVVGTGKVTTKADVFSFGILVLEVACGRKAINNDDVLLDTVWELERRGRILGAADERLKGCFDVKEMECLLYLGLHCTLPDPWLRPSMSQIHRILLGDCPLPALPPSKQHSPPLMAPLDRPDRIRASLHISIDDLLAS</sequence>